<comment type="caution">
    <text evidence="2">The sequence shown here is derived from an EMBL/GenBank/DDBJ whole genome shotgun (WGS) entry which is preliminary data.</text>
</comment>
<organism evidence="2">
    <name type="scientific">marine sediment metagenome</name>
    <dbReference type="NCBI Taxonomy" id="412755"/>
    <lineage>
        <taxon>unclassified sequences</taxon>
        <taxon>metagenomes</taxon>
        <taxon>ecological metagenomes</taxon>
    </lineage>
</organism>
<evidence type="ECO:0000313" key="2">
    <source>
        <dbReference type="EMBL" id="GAF93281.1"/>
    </source>
</evidence>
<proteinExistence type="predicted"/>
<evidence type="ECO:0000256" key="1">
    <source>
        <dbReference type="SAM" id="MobiDB-lite"/>
    </source>
</evidence>
<gene>
    <name evidence="2" type="ORF">S01H1_27893</name>
</gene>
<reference evidence="2" key="1">
    <citation type="journal article" date="2014" name="Front. Microbiol.">
        <title>High frequency of phylogenetically diverse reductive dehalogenase-homologous genes in deep subseafloor sedimentary metagenomes.</title>
        <authorList>
            <person name="Kawai M."/>
            <person name="Futagami T."/>
            <person name="Toyoda A."/>
            <person name="Takaki Y."/>
            <person name="Nishi S."/>
            <person name="Hori S."/>
            <person name="Arai W."/>
            <person name="Tsubouchi T."/>
            <person name="Morono Y."/>
            <person name="Uchiyama I."/>
            <person name="Ito T."/>
            <person name="Fujiyama A."/>
            <person name="Inagaki F."/>
            <person name="Takami H."/>
        </authorList>
    </citation>
    <scope>NUCLEOTIDE SEQUENCE</scope>
    <source>
        <strain evidence="2">Expedition CK06-06</strain>
    </source>
</reference>
<accession>X0U1M8</accession>
<dbReference type="EMBL" id="BARS01017015">
    <property type="protein sequence ID" value="GAF93281.1"/>
    <property type="molecule type" value="Genomic_DNA"/>
</dbReference>
<dbReference type="AlphaFoldDB" id="X0U1M8"/>
<protein>
    <recommendedName>
        <fullName evidence="3">Uroporphyrinogen decarboxylase (URO-D) domain-containing protein</fullName>
    </recommendedName>
</protein>
<sequence length="48" mass="5420">PEDIKRRSKDMLKRTEKRGGYALGTGNSVPDYVPDENYFAMISAALEE</sequence>
<dbReference type="Gene3D" id="3.20.20.210">
    <property type="match status" value="1"/>
</dbReference>
<feature type="compositionally biased region" description="Basic and acidic residues" evidence="1">
    <location>
        <begin position="9"/>
        <end position="19"/>
    </location>
</feature>
<dbReference type="InterPro" id="IPR038071">
    <property type="entry name" value="UROD/MetE-like_sf"/>
</dbReference>
<evidence type="ECO:0008006" key="3">
    <source>
        <dbReference type="Google" id="ProtNLM"/>
    </source>
</evidence>
<name>X0U1M8_9ZZZZ</name>
<feature type="region of interest" description="Disordered" evidence="1">
    <location>
        <begin position="1"/>
        <end position="26"/>
    </location>
</feature>
<feature type="non-terminal residue" evidence="2">
    <location>
        <position position="1"/>
    </location>
</feature>